<keyword evidence="2" id="KW-0342">GTP-binding</keyword>
<evidence type="ECO:0000313" key="6">
    <source>
        <dbReference type="Proteomes" id="UP001597139"/>
    </source>
</evidence>
<reference evidence="5 6" key="1">
    <citation type="journal article" date="2019" name="Int. J. Syst. Evol. Microbiol.">
        <title>The Global Catalogue of Microorganisms (GCM) 10K type strain sequencing project: providing services to taxonomists for standard genome sequencing and annotation.</title>
        <authorList>
            <consortium name="The Broad Institute Genomics Platform"/>
            <consortium name="The Broad Institute Genome Sequencing Center for Infectious Disease"/>
            <person name="Wu L."/>
            <person name="Ma J."/>
        </authorList>
    </citation>
    <scope>NUCLEOTIDE SEQUENCE [LARGE SCALE GENOMIC DNA]</scope>
    <source>
        <strain evidence="5 6">CGMCC 1.12859</strain>
    </source>
</reference>
<name>A0ABD6BUU4_9EURY</name>
<protein>
    <recommendedName>
        <fullName evidence="2 3">GTP cyclohydrolase III</fullName>
        <ecNumber evidence="2 3">3.5.4.29</ecNumber>
    </recommendedName>
</protein>
<dbReference type="PANTHER" id="PTHR42202:SF1">
    <property type="entry name" value="GTP CYCLOHYDROLASE III"/>
    <property type="match status" value="1"/>
</dbReference>
<dbReference type="Gene3D" id="3.30.70.1230">
    <property type="entry name" value="Nucleotide cyclase"/>
    <property type="match status" value="1"/>
</dbReference>
<comment type="similarity">
    <text evidence="2 3">Belongs to the archaeal-type GTP cyclohydrolase family.</text>
</comment>
<dbReference type="PIRSF" id="PIRSF009265">
    <property type="entry name" value="GTP_cyclohydro_3"/>
    <property type="match status" value="1"/>
</dbReference>
<dbReference type="AlphaFoldDB" id="A0ABD6BUU4"/>
<dbReference type="RefSeq" id="WP_267644991.1">
    <property type="nucleotide sequence ID" value="NZ_JANHGR010000001.1"/>
</dbReference>
<feature type="region of interest" description="Disordered" evidence="4">
    <location>
        <begin position="227"/>
        <end position="259"/>
    </location>
</feature>
<evidence type="ECO:0000313" key="5">
    <source>
        <dbReference type="EMBL" id="MFD1568887.1"/>
    </source>
</evidence>
<gene>
    <name evidence="2" type="primary">gch3</name>
    <name evidence="5" type="ORF">ACFSAU_15435</name>
</gene>
<keyword evidence="6" id="KW-1185">Reference proteome</keyword>
<dbReference type="EC" id="3.5.4.29" evidence="2 3"/>
<evidence type="ECO:0000256" key="2">
    <source>
        <dbReference type="HAMAP-Rule" id="MF_00608"/>
    </source>
</evidence>
<comment type="function">
    <text evidence="2 3">Catalyzes the formation of 2-amino-5-formylamino-6-ribofuranosylamino-4(3H)-pyrimidinone ribonucleotide monophosphate and inorganic phosphate from GTP. Also has an independent pyrophosphate phosphohydrolase activity.</text>
</comment>
<dbReference type="PANTHER" id="PTHR42202">
    <property type="entry name" value="GTP CYCLOHYDROLASE III"/>
    <property type="match status" value="1"/>
</dbReference>
<comment type="caution">
    <text evidence="5">The sequence shown here is derived from an EMBL/GenBank/DDBJ whole genome shotgun (WGS) entry which is preliminary data.</text>
</comment>
<keyword evidence="2" id="KW-0547">Nucleotide-binding</keyword>
<dbReference type="EMBL" id="JBHUCZ010000022">
    <property type="protein sequence ID" value="MFD1568887.1"/>
    <property type="molecule type" value="Genomic_DNA"/>
</dbReference>
<keyword evidence="1 2" id="KW-0378">Hydrolase</keyword>
<dbReference type="InterPro" id="IPR029787">
    <property type="entry name" value="Nucleotide_cyclase"/>
</dbReference>
<dbReference type="Gene3D" id="3.30.70.270">
    <property type="match status" value="1"/>
</dbReference>
<dbReference type="NCBIfam" id="NF002587">
    <property type="entry name" value="PRK02240.1"/>
    <property type="match status" value="1"/>
</dbReference>
<organism evidence="5 6">
    <name type="scientific">Halolamina litorea</name>
    <dbReference type="NCBI Taxonomy" id="1515593"/>
    <lineage>
        <taxon>Archaea</taxon>
        <taxon>Methanobacteriati</taxon>
        <taxon>Methanobacteriota</taxon>
        <taxon>Stenosarchaea group</taxon>
        <taxon>Halobacteria</taxon>
        <taxon>Halobacteriales</taxon>
        <taxon>Haloferacaceae</taxon>
    </lineage>
</organism>
<sequence length="259" mass="27783">MTNTDDTVQFSLVQLDDYGPWTVTPEPRPEPSLQALQARIYADLADFVGSRDGYVFPGRYDNMIAVTNQITPAEHQRFQELVRHRYPVTASIGVGTGTTPIDALGAATEALQSTGSAQDAARSERLATARDADPNGPLTVAHFDVVDATGRYTDAEHAFDAERRIRRAFVELSDRMREHGAVTSFVGGDNAIAVTPDLDDATYDDVLEAVRDAVGVEIRVGVGRGETAHSAGQGAKHALETGRNTGDWVVTAAPASTDD</sequence>
<dbReference type="InterPro" id="IPR043128">
    <property type="entry name" value="Rev_trsase/Diguanyl_cyclase"/>
</dbReference>
<dbReference type="Pfam" id="PF05165">
    <property type="entry name" value="GCH_III"/>
    <property type="match status" value="1"/>
</dbReference>
<evidence type="ECO:0000256" key="1">
    <source>
        <dbReference type="ARBA" id="ARBA00022801"/>
    </source>
</evidence>
<dbReference type="GO" id="GO:0005525">
    <property type="term" value="F:GTP binding"/>
    <property type="evidence" value="ECO:0007669"/>
    <property type="project" value="UniProtKB-KW"/>
</dbReference>
<dbReference type="GO" id="GO:0043740">
    <property type="term" value="F:GTP cyclohydrolase IIa activity"/>
    <property type="evidence" value="ECO:0007669"/>
    <property type="project" value="UniProtKB-UniRule"/>
</dbReference>
<accession>A0ABD6BUU4</accession>
<dbReference type="Proteomes" id="UP001597139">
    <property type="component" value="Unassembled WGS sequence"/>
</dbReference>
<comment type="catalytic activity">
    <reaction evidence="2 3">
        <text>GTP + 3 H2O = 2-amino-5-formylamino-6-(5-phospho-D-ribosylamino)pyrimidin-4(3H)-one + 2 phosphate + 2 H(+)</text>
        <dbReference type="Rhea" id="RHEA:22468"/>
        <dbReference type="ChEBI" id="CHEBI:15377"/>
        <dbReference type="ChEBI" id="CHEBI:15378"/>
        <dbReference type="ChEBI" id="CHEBI:37565"/>
        <dbReference type="ChEBI" id="CHEBI:43474"/>
        <dbReference type="ChEBI" id="CHEBI:57258"/>
        <dbReference type="EC" id="3.5.4.29"/>
    </reaction>
</comment>
<proteinExistence type="inferred from homology"/>
<evidence type="ECO:0000256" key="4">
    <source>
        <dbReference type="SAM" id="MobiDB-lite"/>
    </source>
</evidence>
<dbReference type="HAMAP" id="MF_00608">
    <property type="entry name" value="GTP_cyclohydro_3"/>
    <property type="match status" value="1"/>
</dbReference>
<evidence type="ECO:0000256" key="3">
    <source>
        <dbReference type="PIRNR" id="PIRNR009265"/>
    </source>
</evidence>
<dbReference type="InterPro" id="IPR007839">
    <property type="entry name" value="GTP_CycHdrlase_3"/>
</dbReference>